<dbReference type="AlphaFoldDB" id="A0AA47EG45"/>
<dbReference type="Proteomes" id="UP001164733">
    <property type="component" value="Chromosome"/>
</dbReference>
<feature type="domain" description="Cyclophilin-like" evidence="3">
    <location>
        <begin position="61"/>
        <end position="168"/>
    </location>
</feature>
<dbReference type="RefSeq" id="WP_216125043.1">
    <property type="nucleotide sequence ID" value="NZ_CP086239.1"/>
</dbReference>
<keyword evidence="2" id="KW-0732">Signal</keyword>
<organism evidence="4 5">
    <name type="scientific">Clostridium estertheticum</name>
    <dbReference type="NCBI Taxonomy" id="238834"/>
    <lineage>
        <taxon>Bacteria</taxon>
        <taxon>Bacillati</taxon>
        <taxon>Bacillota</taxon>
        <taxon>Clostridia</taxon>
        <taxon>Eubacteriales</taxon>
        <taxon>Clostridiaceae</taxon>
        <taxon>Clostridium</taxon>
    </lineage>
</organism>
<dbReference type="InterPro" id="IPR041183">
    <property type="entry name" value="Cyclophilin-like"/>
</dbReference>
<feature type="region of interest" description="Disordered" evidence="1">
    <location>
        <begin position="28"/>
        <end position="48"/>
    </location>
</feature>
<proteinExistence type="predicted"/>
<name>A0AA47EG45_9CLOT</name>
<evidence type="ECO:0000259" key="3">
    <source>
        <dbReference type="Pfam" id="PF18050"/>
    </source>
</evidence>
<evidence type="ECO:0000256" key="1">
    <source>
        <dbReference type="SAM" id="MobiDB-lite"/>
    </source>
</evidence>
<dbReference type="Pfam" id="PF18050">
    <property type="entry name" value="Cyclophil_like2"/>
    <property type="match status" value="1"/>
</dbReference>
<feature type="signal peptide" evidence="2">
    <location>
        <begin position="1"/>
        <end position="19"/>
    </location>
</feature>
<reference evidence="4" key="1">
    <citation type="submission" date="2021-11" db="EMBL/GenBank/DDBJ databases">
        <title>Clostridia strains as spoilage organisms.</title>
        <authorList>
            <person name="Wambui J."/>
            <person name="Stevens M.J.A."/>
            <person name="Stephan R."/>
        </authorList>
    </citation>
    <scope>NUCLEOTIDE SEQUENCE</scope>
    <source>
        <strain evidence="4">CF009</strain>
    </source>
</reference>
<dbReference type="PROSITE" id="PS51257">
    <property type="entry name" value="PROKAR_LIPOPROTEIN"/>
    <property type="match status" value="1"/>
</dbReference>
<protein>
    <recommendedName>
        <fullName evidence="3">Cyclophilin-like domain-containing protein</fullName>
    </recommendedName>
</protein>
<evidence type="ECO:0000313" key="5">
    <source>
        <dbReference type="Proteomes" id="UP001164733"/>
    </source>
</evidence>
<sequence length="172" mass="19184">MKKVISILCLIMLCFSITACDNSETNENNQISQHEAPRSDSTQQTDNGKASKKLTMIDLIITVGNKEFSAKLYDNQTTKALVKQFPLTVDMSEQNGNEKYYYLSNTLPTVSEQPGKIHAGDIMLYGDNCLVAFYKTFSSSYKYTRIGYIEDAASFVQVVGDGNIKVTFDLAK</sequence>
<evidence type="ECO:0000313" key="4">
    <source>
        <dbReference type="EMBL" id="WAG59381.1"/>
    </source>
</evidence>
<accession>A0AA47EG45</accession>
<dbReference type="EMBL" id="CP086239">
    <property type="protein sequence ID" value="WAG59381.1"/>
    <property type="molecule type" value="Genomic_DNA"/>
</dbReference>
<gene>
    <name evidence="4" type="ORF">LL038_17295</name>
</gene>
<evidence type="ECO:0000256" key="2">
    <source>
        <dbReference type="SAM" id="SignalP"/>
    </source>
</evidence>
<feature type="chain" id="PRO_5041292218" description="Cyclophilin-like domain-containing protein" evidence="2">
    <location>
        <begin position="20"/>
        <end position="172"/>
    </location>
</feature>